<accession>A0A0F2M5E0</accession>
<dbReference type="InterPro" id="IPR050471">
    <property type="entry name" value="AB_hydrolase"/>
</dbReference>
<dbReference type="RefSeq" id="XP_016586671.1">
    <property type="nucleotide sequence ID" value="XM_016727285.1"/>
</dbReference>
<evidence type="ECO:0000313" key="3">
    <source>
        <dbReference type="Proteomes" id="UP000033710"/>
    </source>
</evidence>
<proteinExistence type="predicted"/>
<reference evidence="2 3" key="1">
    <citation type="journal article" date="2014" name="BMC Genomics">
        <title>Comparative genomics of the major fungal agents of human and animal Sporotrichosis: Sporothrix schenckii and Sporothrix brasiliensis.</title>
        <authorList>
            <person name="Teixeira M.M."/>
            <person name="de Almeida L.G."/>
            <person name="Kubitschek-Barreira P."/>
            <person name="Alves F.L."/>
            <person name="Kioshima E.S."/>
            <person name="Abadio A.K."/>
            <person name="Fernandes L."/>
            <person name="Derengowski L.S."/>
            <person name="Ferreira K.S."/>
            <person name="Souza R.C."/>
            <person name="Ruiz J.C."/>
            <person name="de Andrade N.C."/>
            <person name="Paes H.C."/>
            <person name="Nicola A.M."/>
            <person name="Albuquerque P."/>
            <person name="Gerber A.L."/>
            <person name="Martins V.P."/>
            <person name="Peconick L.D."/>
            <person name="Neto A.V."/>
            <person name="Chaucanez C.B."/>
            <person name="Silva P.A."/>
            <person name="Cunha O.L."/>
            <person name="de Oliveira F.F."/>
            <person name="dos Santos T.C."/>
            <person name="Barros A.L."/>
            <person name="Soares M.A."/>
            <person name="de Oliveira L.M."/>
            <person name="Marini M.M."/>
            <person name="Villalobos-Duno H."/>
            <person name="Cunha M.M."/>
            <person name="de Hoog S."/>
            <person name="da Silveira J.F."/>
            <person name="Henrissat B."/>
            <person name="Nino-Vega G.A."/>
            <person name="Cisalpino P.S."/>
            <person name="Mora-Montes H.M."/>
            <person name="Almeida S.R."/>
            <person name="Stajich J.E."/>
            <person name="Lopes-Bezerra L.M."/>
            <person name="Vasconcelos A.T."/>
            <person name="Felipe M.S."/>
        </authorList>
    </citation>
    <scope>NUCLEOTIDE SEQUENCE [LARGE SCALE GENOMIC DNA]</scope>
    <source>
        <strain evidence="2 3">1099-18</strain>
    </source>
</reference>
<gene>
    <name evidence="2" type="ORF">SPSK_00311</name>
</gene>
<dbReference type="KEGG" id="ssck:SPSK_00311"/>
<comment type="caution">
    <text evidence="2">The sequence shown here is derived from an EMBL/GenBank/DDBJ whole genome shotgun (WGS) entry which is preliminary data.</text>
</comment>
<dbReference type="InterPro" id="IPR029058">
    <property type="entry name" value="AB_hydrolase_fold"/>
</dbReference>
<feature type="domain" description="AB hydrolase-1" evidence="1">
    <location>
        <begin position="32"/>
        <end position="268"/>
    </location>
</feature>
<dbReference type="GO" id="GO:0016787">
    <property type="term" value="F:hydrolase activity"/>
    <property type="evidence" value="ECO:0007669"/>
    <property type="project" value="UniProtKB-KW"/>
</dbReference>
<name>A0A0F2M5E0_SPOSC</name>
<protein>
    <submittedName>
        <fullName evidence="2">Microsomal epoxide hydrolase</fullName>
    </submittedName>
</protein>
<dbReference type="Proteomes" id="UP000033710">
    <property type="component" value="Unassembled WGS sequence"/>
</dbReference>
<dbReference type="Gene3D" id="3.40.50.1820">
    <property type="entry name" value="alpha/beta hydrolase"/>
    <property type="match status" value="1"/>
</dbReference>
<dbReference type="PANTHER" id="PTHR43433:SF5">
    <property type="entry name" value="AB HYDROLASE-1 DOMAIN-CONTAINING PROTEIN"/>
    <property type="match status" value="1"/>
</dbReference>
<dbReference type="InterPro" id="IPR000073">
    <property type="entry name" value="AB_hydrolase_1"/>
</dbReference>
<dbReference type="AlphaFoldDB" id="A0A0F2M5E0"/>
<dbReference type="EMBL" id="AXCR01000008">
    <property type="protein sequence ID" value="KJR83995.1"/>
    <property type="molecule type" value="Genomic_DNA"/>
</dbReference>
<sequence length="312" mass="33007">MSTTTQTLFVPHLGGIDVGYRLSQPAIDRAKPTVVLFNPFTATADYYEPEFQNADLCASANLVAVEPLGHGRTMARSGAGATFTYWDSAHMALQLLDALGVDTFFALGTSQGGWIAVRLALLAPTRVLGVVPVGSSMDAESAESRALGCWDGPAATAGFVAQAGAPTADTAADADFVPGDGYCDFLMEIGFGPTVTPAIRGVWSRSLARNYHGAAGKQRIIMAAVALATRDSLRARLPCVRCPVLWLQGTADAVFSLQQAAADLPLFANAADARLVPCPGGVHFLSHTHKDVLHRELLAFVHNWTRGAWAQL</sequence>
<dbReference type="VEuPathDB" id="FungiDB:SPSK_00311"/>
<reference evidence="2 3" key="2">
    <citation type="journal article" date="2015" name="Eukaryot. Cell">
        <title>Asexual propagation of a virulent clone complex in a human and feline outbreak of sporotrichosis.</title>
        <authorList>
            <person name="Teixeira Mde M."/>
            <person name="Rodrigues A.M."/>
            <person name="Tsui C.K."/>
            <person name="de Almeida L.G."/>
            <person name="Van Diepeningen A.D."/>
            <person name="van den Ende B.G."/>
            <person name="Fernandes G.F."/>
            <person name="Kano R."/>
            <person name="Hamelin R.C."/>
            <person name="Lopes-Bezerra L.M."/>
            <person name="Vasconcelos A.T."/>
            <person name="de Hoog S."/>
            <person name="de Camargo Z.P."/>
            <person name="Felipe M.S."/>
        </authorList>
    </citation>
    <scope>NUCLEOTIDE SEQUENCE [LARGE SCALE GENOMIC DNA]</scope>
    <source>
        <strain evidence="2 3">1099-18</strain>
    </source>
</reference>
<organism evidence="2 3">
    <name type="scientific">Sporothrix schenckii 1099-18</name>
    <dbReference type="NCBI Taxonomy" id="1397361"/>
    <lineage>
        <taxon>Eukaryota</taxon>
        <taxon>Fungi</taxon>
        <taxon>Dikarya</taxon>
        <taxon>Ascomycota</taxon>
        <taxon>Pezizomycotina</taxon>
        <taxon>Sordariomycetes</taxon>
        <taxon>Sordariomycetidae</taxon>
        <taxon>Ophiostomatales</taxon>
        <taxon>Ophiostomataceae</taxon>
        <taxon>Sporothrix</taxon>
    </lineage>
</organism>
<keyword evidence="2" id="KW-0378">Hydrolase</keyword>
<dbReference type="SUPFAM" id="SSF53474">
    <property type="entry name" value="alpha/beta-Hydrolases"/>
    <property type="match status" value="1"/>
</dbReference>
<dbReference type="Pfam" id="PF00561">
    <property type="entry name" value="Abhydrolase_1"/>
    <property type="match status" value="1"/>
</dbReference>
<dbReference type="GeneID" id="27662562"/>
<evidence type="ECO:0000313" key="2">
    <source>
        <dbReference type="EMBL" id="KJR83995.1"/>
    </source>
</evidence>
<dbReference type="OrthoDB" id="19657at2759"/>
<dbReference type="PANTHER" id="PTHR43433">
    <property type="entry name" value="HYDROLASE, ALPHA/BETA FOLD FAMILY PROTEIN"/>
    <property type="match status" value="1"/>
</dbReference>
<evidence type="ECO:0000259" key="1">
    <source>
        <dbReference type="Pfam" id="PF00561"/>
    </source>
</evidence>